<protein>
    <recommendedName>
        <fullName evidence="3">protein O-GlcNAc transferase</fullName>
        <ecNumber evidence="3">2.4.1.255</ecNumber>
    </recommendedName>
</protein>
<dbReference type="InterPro" id="IPR011990">
    <property type="entry name" value="TPR-like_helical_dom_sf"/>
</dbReference>
<feature type="repeat" description="TPR" evidence="8">
    <location>
        <begin position="469"/>
        <end position="502"/>
    </location>
</feature>
<organism evidence="11 12">
    <name type="scientific">Paraburkholderia humisilvae</name>
    <dbReference type="NCBI Taxonomy" id="627669"/>
    <lineage>
        <taxon>Bacteria</taxon>
        <taxon>Pseudomonadati</taxon>
        <taxon>Pseudomonadota</taxon>
        <taxon>Betaproteobacteria</taxon>
        <taxon>Burkholderiales</taxon>
        <taxon>Burkholderiaceae</taxon>
        <taxon>Paraburkholderia</taxon>
    </lineage>
</organism>
<dbReference type="RefSeq" id="WP_175229144.1">
    <property type="nucleotide sequence ID" value="NZ_CADIKH010000026.1"/>
</dbReference>
<dbReference type="Proteomes" id="UP000494363">
    <property type="component" value="Unassembled WGS sequence"/>
</dbReference>
<keyword evidence="11" id="KW-0645">Protease</keyword>
<dbReference type="InterPro" id="IPR051939">
    <property type="entry name" value="Glycosyltr_41/O-GlcNAc_trsf"/>
</dbReference>
<evidence type="ECO:0000313" key="11">
    <source>
        <dbReference type="EMBL" id="CAB3765068.1"/>
    </source>
</evidence>
<sequence>MTLDAILQQAVQCHQAEAFAEAEQLYRTILQAQPAHPDANHNLGILAVQLEQPAMALPFLKAAVSASPQRVDFWRVYIEVLELAGQRDEAARVREAGRQAGVSVDGHPAAPNGTAGAAGAAGTATLADVFALAGEFVETITTLTAQGDYASAETLGQQMTQLLPEHGFGWKTLALAALRRSDLDGALAPLQHAVRLLPQDATLRSHLNAATAMQNARALDNAGQYEEAARLYRFVVDSYPQYADALHKLAVVLIRLYQPDAAVPLLETALGINPNRPQYWMNYVDALLQSGQTQAAWAALEMGQQRGMSGPAVDAIIELMTTVSTQKTTTRPSPITRPQRDAFDASTFTPDQPVATAGATAHGPLPTKRESESAVEHFNQGRLEEAIAAGRQLTERYPSHPLGWKVLGCSAYRLARHEEAFGALRQASQLSPLDVEVMQAFVSLLLSNSKQAEAEARCKAALDIDPNHTEAQRVMGIVLLAQGRLKEAERYTRDALAQDPSESATHTTLGAILLQQGRHPEAAAAFRRAVELKPINSTAFENLVFCLSHSEEIDPDTLFAEHVRYGEHFEKPLRKRWKPHRNSKDPERPLHIGFISGDFRAHAVTTFLEPVVERLARDSNLILHAYSNTPGEDQVTDRLRRHFHHWHYVFGANDDSTVEQIRADGIDILVDLAGHTANNRLLVMAHKPAPVQASWIGYPGTTGLTAIDYFLADRFWVPSEAFRSRFTEKIVYLPAVAPFRPDDMSPPVNALPALHNGHVTFGSFNRIEKLRRDVIELWAKVLHAVPASRMVIGSMPKDSVPDELIGWFADAGIARERLDFKPRSSVPVYLQQHYHVDICLDTFPFTGLTTTMQALWMGVPTLTLPGRTVPGRSGATALAHAGLESFVADDVEDYVRKAVAHAGDVQALAALRAGMRARCEQSPMFKPDLIATRFAQAMRVMWRGWCEGKPAESFDVTQFAQTATPTTAESTHA</sequence>
<dbReference type="Pfam" id="PF13432">
    <property type="entry name" value="TPR_16"/>
    <property type="match status" value="3"/>
</dbReference>
<dbReference type="InterPro" id="IPR029489">
    <property type="entry name" value="OGT/SEC/SPY_C"/>
</dbReference>
<dbReference type="Pfam" id="PF14559">
    <property type="entry name" value="TPR_19"/>
    <property type="match status" value="1"/>
</dbReference>
<evidence type="ECO:0000256" key="2">
    <source>
        <dbReference type="ARBA" id="ARBA00005386"/>
    </source>
</evidence>
<comment type="pathway">
    <text evidence="1">Protein modification; protein glycosylation.</text>
</comment>
<dbReference type="GO" id="GO:0006508">
    <property type="term" value="P:proteolysis"/>
    <property type="evidence" value="ECO:0007669"/>
    <property type="project" value="UniProtKB-KW"/>
</dbReference>
<dbReference type="SMART" id="SM00028">
    <property type="entry name" value="TPR"/>
    <property type="match status" value="10"/>
</dbReference>
<dbReference type="SUPFAM" id="SSF48452">
    <property type="entry name" value="TPR-like"/>
    <property type="match status" value="2"/>
</dbReference>
<feature type="domain" description="O-GlcNAc transferase C-terminal" evidence="10">
    <location>
        <begin position="754"/>
        <end position="926"/>
    </location>
</feature>
<keyword evidence="6" id="KW-0677">Repeat</keyword>
<evidence type="ECO:0000256" key="6">
    <source>
        <dbReference type="ARBA" id="ARBA00022737"/>
    </source>
</evidence>
<evidence type="ECO:0000256" key="3">
    <source>
        <dbReference type="ARBA" id="ARBA00011970"/>
    </source>
</evidence>
<keyword evidence="5" id="KW-0808">Transferase</keyword>
<accession>A0A6J5EES3</accession>
<keyword evidence="12" id="KW-1185">Reference proteome</keyword>
<name>A0A6J5EES3_9BURK</name>
<dbReference type="SUPFAM" id="SSF53756">
    <property type="entry name" value="UDP-Glycosyltransferase/glycogen phosphorylase"/>
    <property type="match status" value="1"/>
</dbReference>
<evidence type="ECO:0000256" key="9">
    <source>
        <dbReference type="SAM" id="MobiDB-lite"/>
    </source>
</evidence>
<evidence type="ECO:0000259" key="10">
    <source>
        <dbReference type="Pfam" id="PF13844"/>
    </source>
</evidence>
<dbReference type="PROSITE" id="PS50005">
    <property type="entry name" value="TPR"/>
    <property type="match status" value="2"/>
</dbReference>
<evidence type="ECO:0000256" key="4">
    <source>
        <dbReference type="ARBA" id="ARBA00022676"/>
    </source>
</evidence>
<evidence type="ECO:0000256" key="5">
    <source>
        <dbReference type="ARBA" id="ARBA00022679"/>
    </source>
</evidence>
<dbReference type="PANTHER" id="PTHR44835">
    <property type="entry name" value="UDP-N-ACETYLGLUCOSAMINE--PEPTIDE N-ACETYLGLUCOSAMINYLTRANSFERASE SPINDLY-RELATED"/>
    <property type="match status" value="1"/>
</dbReference>
<evidence type="ECO:0000256" key="1">
    <source>
        <dbReference type="ARBA" id="ARBA00004922"/>
    </source>
</evidence>
<keyword evidence="4" id="KW-0328">Glycosyltransferase</keyword>
<dbReference type="GO" id="GO:0008233">
    <property type="term" value="F:peptidase activity"/>
    <property type="evidence" value="ECO:0007669"/>
    <property type="project" value="UniProtKB-KW"/>
</dbReference>
<dbReference type="EMBL" id="CADIKH010000026">
    <property type="protein sequence ID" value="CAB3765068.1"/>
    <property type="molecule type" value="Genomic_DNA"/>
</dbReference>
<feature type="repeat" description="TPR" evidence="8">
    <location>
        <begin position="503"/>
        <end position="536"/>
    </location>
</feature>
<feature type="domain" description="O-GlcNAc transferase C-terminal" evidence="10">
    <location>
        <begin position="581"/>
        <end position="735"/>
    </location>
</feature>
<evidence type="ECO:0000256" key="8">
    <source>
        <dbReference type="PROSITE-ProRule" id="PRU00339"/>
    </source>
</evidence>
<keyword evidence="7 8" id="KW-0802">TPR repeat</keyword>
<comment type="similarity">
    <text evidence="2">Belongs to the glycosyltransferase 41 family. O-GlcNAc transferase subfamily.</text>
</comment>
<keyword evidence="11" id="KW-0378">Hydrolase</keyword>
<dbReference type="PANTHER" id="PTHR44835:SF1">
    <property type="entry name" value="PROTEIN O-GLCNAC TRANSFERASE"/>
    <property type="match status" value="1"/>
</dbReference>
<evidence type="ECO:0000256" key="7">
    <source>
        <dbReference type="ARBA" id="ARBA00022803"/>
    </source>
</evidence>
<dbReference type="Pfam" id="PF13844">
    <property type="entry name" value="Glyco_transf_41"/>
    <property type="match status" value="2"/>
</dbReference>
<evidence type="ECO:0000313" key="12">
    <source>
        <dbReference type="Proteomes" id="UP000494363"/>
    </source>
</evidence>
<feature type="region of interest" description="Disordered" evidence="9">
    <location>
        <begin position="325"/>
        <end position="367"/>
    </location>
</feature>
<proteinExistence type="inferred from homology"/>
<dbReference type="GO" id="GO:0097363">
    <property type="term" value="F:protein O-acetylglucosaminyltransferase activity"/>
    <property type="evidence" value="ECO:0007669"/>
    <property type="project" value="UniProtKB-EC"/>
</dbReference>
<dbReference type="Gene3D" id="3.40.50.11380">
    <property type="match status" value="1"/>
</dbReference>
<dbReference type="InterPro" id="IPR019734">
    <property type="entry name" value="TPR_rpt"/>
</dbReference>
<dbReference type="Gene3D" id="1.25.40.10">
    <property type="entry name" value="Tetratricopeptide repeat domain"/>
    <property type="match status" value="4"/>
</dbReference>
<gene>
    <name evidence="11" type="primary">bepA_5</name>
    <name evidence="11" type="ORF">LMG29542_05037</name>
</gene>
<dbReference type="AlphaFoldDB" id="A0A6J5EES3"/>
<dbReference type="EC" id="2.4.1.255" evidence="3"/>
<dbReference type="Gene3D" id="3.40.50.2000">
    <property type="entry name" value="Glycogen Phosphorylase B"/>
    <property type="match status" value="1"/>
</dbReference>
<reference evidence="11 12" key="1">
    <citation type="submission" date="2020-04" db="EMBL/GenBank/DDBJ databases">
        <authorList>
            <person name="De Canck E."/>
        </authorList>
    </citation>
    <scope>NUCLEOTIDE SEQUENCE [LARGE SCALE GENOMIC DNA]</scope>
    <source>
        <strain evidence="11 12">LMG 29542</strain>
    </source>
</reference>